<dbReference type="Proteomes" id="UP001165960">
    <property type="component" value="Unassembled WGS sequence"/>
</dbReference>
<proteinExistence type="predicted"/>
<organism evidence="1 2">
    <name type="scientific">Entomophthora muscae</name>
    <dbReference type="NCBI Taxonomy" id="34485"/>
    <lineage>
        <taxon>Eukaryota</taxon>
        <taxon>Fungi</taxon>
        <taxon>Fungi incertae sedis</taxon>
        <taxon>Zoopagomycota</taxon>
        <taxon>Entomophthoromycotina</taxon>
        <taxon>Entomophthoromycetes</taxon>
        <taxon>Entomophthorales</taxon>
        <taxon>Entomophthoraceae</taxon>
        <taxon>Entomophthora</taxon>
    </lineage>
</organism>
<reference evidence="1" key="1">
    <citation type="submission" date="2022-04" db="EMBL/GenBank/DDBJ databases">
        <title>Genome of the entomopathogenic fungus Entomophthora muscae.</title>
        <authorList>
            <person name="Elya C."/>
            <person name="Lovett B.R."/>
            <person name="Lee E."/>
            <person name="Macias A.M."/>
            <person name="Hajek A.E."/>
            <person name="De Bivort B.L."/>
            <person name="Kasson M.T."/>
            <person name="De Fine Licht H.H."/>
            <person name="Stajich J.E."/>
        </authorList>
    </citation>
    <scope>NUCLEOTIDE SEQUENCE</scope>
    <source>
        <strain evidence="1">Berkeley</strain>
    </source>
</reference>
<accession>A0ACC2TGV2</accession>
<dbReference type="EMBL" id="QTSX02002884">
    <property type="protein sequence ID" value="KAJ9073820.1"/>
    <property type="molecule type" value="Genomic_DNA"/>
</dbReference>
<comment type="caution">
    <text evidence="1">The sequence shown here is derived from an EMBL/GenBank/DDBJ whole genome shotgun (WGS) entry which is preliminary data.</text>
</comment>
<gene>
    <name evidence="1" type="ORF">DSO57_1039766</name>
</gene>
<keyword evidence="2" id="KW-1185">Reference proteome</keyword>
<protein>
    <submittedName>
        <fullName evidence="1">Uncharacterized protein</fullName>
    </submittedName>
</protein>
<evidence type="ECO:0000313" key="1">
    <source>
        <dbReference type="EMBL" id="KAJ9073820.1"/>
    </source>
</evidence>
<sequence length="206" mass="22433">MLHSVCIGFLNQLWASDSQFCKQDCATTVAGSEHSTAPNSSAGDFPDEDSIFEEPLHISSAPPSGNPSGAQHPFPQCLPLTGAPPPTPSAMLCACRNSNNVVINYPNLLIKFGICHHEVTMYSFVQALHSEEDAMTLIQAAELYHGRYNASRLAAEVRLGLQSATLALSEISAQHAYTIAIHNEYIDRWLRFGLLSLRQIPASTRP</sequence>
<evidence type="ECO:0000313" key="2">
    <source>
        <dbReference type="Proteomes" id="UP001165960"/>
    </source>
</evidence>
<name>A0ACC2TGV2_9FUNG</name>